<dbReference type="InterPro" id="IPR058546">
    <property type="entry name" value="RPS4B/Roq1-like_LRR"/>
</dbReference>
<dbReference type="EMBL" id="ASHM01013344">
    <property type="protein sequence ID" value="PNX95317.1"/>
    <property type="molecule type" value="Genomic_DNA"/>
</dbReference>
<dbReference type="Pfam" id="PF23286">
    <property type="entry name" value="LRR_13"/>
    <property type="match status" value="1"/>
</dbReference>
<dbReference type="ExpressionAtlas" id="A0A2K3MX04">
    <property type="expression patterns" value="baseline"/>
</dbReference>
<evidence type="ECO:0000313" key="3">
    <source>
        <dbReference type="EMBL" id="PNX95317.1"/>
    </source>
</evidence>
<name>A0A2K3MX04_TRIPR</name>
<keyword evidence="1" id="KW-0611">Plant defense</keyword>
<accession>A0A2K3MX04</accession>
<evidence type="ECO:0000256" key="1">
    <source>
        <dbReference type="ARBA" id="ARBA00022821"/>
    </source>
</evidence>
<dbReference type="InterPro" id="IPR032675">
    <property type="entry name" value="LRR_dom_sf"/>
</dbReference>
<evidence type="ECO:0000259" key="2">
    <source>
        <dbReference type="Pfam" id="PF23286"/>
    </source>
</evidence>
<organism evidence="3 4">
    <name type="scientific">Trifolium pratense</name>
    <name type="common">Red clover</name>
    <dbReference type="NCBI Taxonomy" id="57577"/>
    <lineage>
        <taxon>Eukaryota</taxon>
        <taxon>Viridiplantae</taxon>
        <taxon>Streptophyta</taxon>
        <taxon>Embryophyta</taxon>
        <taxon>Tracheophyta</taxon>
        <taxon>Spermatophyta</taxon>
        <taxon>Magnoliopsida</taxon>
        <taxon>eudicotyledons</taxon>
        <taxon>Gunneridae</taxon>
        <taxon>Pentapetalae</taxon>
        <taxon>rosids</taxon>
        <taxon>fabids</taxon>
        <taxon>Fabales</taxon>
        <taxon>Fabaceae</taxon>
        <taxon>Papilionoideae</taxon>
        <taxon>50 kb inversion clade</taxon>
        <taxon>NPAAA clade</taxon>
        <taxon>Hologalegina</taxon>
        <taxon>IRL clade</taxon>
        <taxon>Trifolieae</taxon>
        <taxon>Trifolium</taxon>
    </lineage>
</organism>
<protein>
    <submittedName>
        <fullName evidence="3">Disease resistance protein (TIR-NBS-LRR class)</fullName>
    </submittedName>
</protein>
<dbReference type="AlphaFoldDB" id="A0A2K3MX04"/>
<reference evidence="3 4" key="2">
    <citation type="journal article" date="2017" name="Front. Plant Sci.">
        <title>Gene Classification and Mining of Molecular Markers Useful in Red Clover (Trifolium pratense) Breeding.</title>
        <authorList>
            <person name="Istvanek J."/>
            <person name="Dluhosova J."/>
            <person name="Dluhos P."/>
            <person name="Patkova L."/>
            <person name="Nedelnik J."/>
            <person name="Repkova J."/>
        </authorList>
    </citation>
    <scope>NUCLEOTIDE SEQUENCE [LARGE SCALE GENOMIC DNA]</scope>
    <source>
        <strain evidence="4">cv. Tatra</strain>
        <tissue evidence="3">Young leaves</tissue>
    </source>
</reference>
<sequence length="243" mass="28012">MVSSKVKYLRLDECKLKDDSLPIILKLFANLTHLDLSLSNFTILPECIKEHQSLISLNLDDCTRLQEIRGIPPNLKFLSALNCELLSSSCTSMLLNQELHEVGGTIFCLPGKRIPEWFELQSRGWSFSFWIRNRLPSISLLYTTESMINKSCLGRFCLPVAQLYINGRECTFDDPLKDVLINPLRFRKSQMHIFKQESSMDDIQFSDPYKKRELDDDVDDVFYDVDDVLDGDDDDDKTTHCNG</sequence>
<dbReference type="Proteomes" id="UP000236291">
    <property type="component" value="Unassembled WGS sequence"/>
</dbReference>
<gene>
    <name evidence="3" type="ORF">L195_g018507</name>
</gene>
<feature type="domain" description="Disease resistance protein RPS4B/Roq1-like leucine-rich repeats" evidence="2">
    <location>
        <begin position="6"/>
        <end position="83"/>
    </location>
</feature>
<dbReference type="SUPFAM" id="SSF52047">
    <property type="entry name" value="RNI-like"/>
    <property type="match status" value="1"/>
</dbReference>
<comment type="caution">
    <text evidence="3">The sequence shown here is derived from an EMBL/GenBank/DDBJ whole genome shotgun (WGS) entry which is preliminary data.</text>
</comment>
<reference evidence="3 4" key="1">
    <citation type="journal article" date="2014" name="Am. J. Bot.">
        <title>Genome assembly and annotation for red clover (Trifolium pratense; Fabaceae).</title>
        <authorList>
            <person name="Istvanek J."/>
            <person name="Jaros M."/>
            <person name="Krenek A."/>
            <person name="Repkova J."/>
        </authorList>
    </citation>
    <scope>NUCLEOTIDE SEQUENCE [LARGE SCALE GENOMIC DNA]</scope>
    <source>
        <strain evidence="4">cv. Tatra</strain>
        <tissue evidence="3">Young leaves</tissue>
    </source>
</reference>
<proteinExistence type="predicted"/>
<dbReference type="Gene3D" id="3.80.10.10">
    <property type="entry name" value="Ribonuclease Inhibitor"/>
    <property type="match status" value="1"/>
</dbReference>
<evidence type="ECO:0000313" key="4">
    <source>
        <dbReference type="Proteomes" id="UP000236291"/>
    </source>
</evidence>